<evidence type="ECO:0000313" key="2">
    <source>
        <dbReference type="EMBL" id="QEU74390.1"/>
    </source>
</evidence>
<feature type="compositionally biased region" description="Basic and acidic residues" evidence="1">
    <location>
        <begin position="17"/>
        <end position="26"/>
    </location>
</feature>
<name>A0A5J6FHM1_9ACTN</name>
<gene>
    <name evidence="2" type="ORF">CP967_22500</name>
</gene>
<keyword evidence="3" id="KW-1185">Reference proteome</keyword>
<feature type="region of interest" description="Disordered" evidence="1">
    <location>
        <begin position="1"/>
        <end position="83"/>
    </location>
</feature>
<reference evidence="2 3" key="1">
    <citation type="submission" date="2017-09" db="EMBL/GenBank/DDBJ databases">
        <authorList>
            <person name="Lee N."/>
            <person name="Cho B.-K."/>
        </authorList>
    </citation>
    <scope>NUCLEOTIDE SEQUENCE [LARGE SCALE GENOMIC DNA]</scope>
    <source>
        <strain evidence="2 3">ATCC 12769</strain>
    </source>
</reference>
<proteinExistence type="predicted"/>
<feature type="compositionally biased region" description="Pro residues" evidence="1">
    <location>
        <begin position="49"/>
        <end position="60"/>
    </location>
</feature>
<organism evidence="2 3">
    <name type="scientific">Streptomyces nitrosporeus</name>
    <dbReference type="NCBI Taxonomy" id="28894"/>
    <lineage>
        <taxon>Bacteria</taxon>
        <taxon>Bacillati</taxon>
        <taxon>Actinomycetota</taxon>
        <taxon>Actinomycetes</taxon>
        <taxon>Kitasatosporales</taxon>
        <taxon>Streptomycetaceae</taxon>
        <taxon>Streptomyces</taxon>
    </lineage>
</organism>
<accession>A0A5J6FHM1</accession>
<evidence type="ECO:0000313" key="3">
    <source>
        <dbReference type="Proteomes" id="UP000326178"/>
    </source>
</evidence>
<dbReference type="Proteomes" id="UP000326178">
    <property type="component" value="Chromosome"/>
</dbReference>
<dbReference type="KEGG" id="snk:CP967_22500"/>
<protein>
    <submittedName>
        <fullName evidence="2">Uncharacterized protein</fullName>
    </submittedName>
</protein>
<feature type="compositionally biased region" description="Basic and acidic residues" evidence="1">
    <location>
        <begin position="36"/>
        <end position="47"/>
    </location>
</feature>
<dbReference type="AlphaFoldDB" id="A0A5J6FHM1"/>
<evidence type="ECO:0000256" key="1">
    <source>
        <dbReference type="SAM" id="MobiDB-lite"/>
    </source>
</evidence>
<sequence>MAPGRPVMWGGSVTAEPPRRRFRPDSPARQPGPAERSGRTARTDAAHPARPPLAVPPGTPSPAGGPDRAAPFVTAPTDTGSSR</sequence>
<dbReference type="EMBL" id="CP023702">
    <property type="protein sequence ID" value="QEU74390.1"/>
    <property type="molecule type" value="Genomic_DNA"/>
</dbReference>